<comment type="similarity">
    <text evidence="2">Belongs to the flagella basal body rod proteins family.</text>
</comment>
<dbReference type="RefSeq" id="WP_084665156.1">
    <property type="nucleotide sequence ID" value="NZ_LT838272.1"/>
</dbReference>
<evidence type="ECO:0000256" key="4">
    <source>
        <dbReference type="ARBA" id="ARBA00023143"/>
    </source>
</evidence>
<accession>A0A1W1VTA4</accession>
<dbReference type="NCBIfam" id="TIGR01395">
    <property type="entry name" value="FlgC"/>
    <property type="match status" value="1"/>
</dbReference>
<keyword evidence="9" id="KW-0282">Flagellum</keyword>
<keyword evidence="9" id="KW-0966">Cell projection</keyword>
<dbReference type="EMBL" id="LT838272">
    <property type="protein sequence ID" value="SMB96556.1"/>
    <property type="molecule type" value="Genomic_DNA"/>
</dbReference>
<dbReference type="Proteomes" id="UP000192569">
    <property type="component" value="Chromosome I"/>
</dbReference>
<dbReference type="PANTHER" id="PTHR30435">
    <property type="entry name" value="FLAGELLAR PROTEIN"/>
    <property type="match status" value="1"/>
</dbReference>
<keyword evidence="10" id="KW-1185">Reference proteome</keyword>
<dbReference type="Pfam" id="PF06429">
    <property type="entry name" value="Flg_bbr_C"/>
    <property type="match status" value="1"/>
</dbReference>
<sequence length="129" mass="13792">MLLQSFNISTSALTAERLRMDIVAENLANAETTRTPEGGPYRRKVPVFVPLTDGGVGVAAVVEDPSPPRLKFDPGHPDAGPDGYVRMPNIDVAREMVDLAAASRAYEASVAVLTVTRAMALRALDISSR</sequence>
<comment type="subcellular location">
    <subcellularLocation>
        <location evidence="1 6">Bacterial flagellum basal body</location>
    </subcellularLocation>
</comment>
<dbReference type="InterPro" id="IPR010930">
    <property type="entry name" value="Flg_bb/hook_C_dom"/>
</dbReference>
<evidence type="ECO:0000256" key="6">
    <source>
        <dbReference type="RuleBase" id="RU362062"/>
    </source>
</evidence>
<reference evidence="9 10" key="1">
    <citation type="submission" date="2017-04" db="EMBL/GenBank/DDBJ databases">
        <authorList>
            <person name="Afonso C.L."/>
            <person name="Miller P.J."/>
            <person name="Scott M.A."/>
            <person name="Spackman E."/>
            <person name="Goraichik I."/>
            <person name="Dimitrov K.M."/>
            <person name="Suarez D.L."/>
            <person name="Swayne D.E."/>
        </authorList>
    </citation>
    <scope>NUCLEOTIDE SEQUENCE [LARGE SCALE GENOMIC DNA]</scope>
    <source>
        <strain evidence="9 10">ToBE</strain>
    </source>
</reference>
<evidence type="ECO:0000259" key="8">
    <source>
        <dbReference type="Pfam" id="PF06429"/>
    </source>
</evidence>
<gene>
    <name evidence="9" type="ORF">SAMN00808754_1538</name>
</gene>
<dbReference type="InterPro" id="IPR019776">
    <property type="entry name" value="Flagellar_basal_body_rod_CS"/>
</dbReference>
<organism evidence="9 10">
    <name type="scientific">Thermanaeromonas toyohensis ToBE</name>
    <dbReference type="NCBI Taxonomy" id="698762"/>
    <lineage>
        <taxon>Bacteria</taxon>
        <taxon>Bacillati</taxon>
        <taxon>Bacillota</taxon>
        <taxon>Clostridia</taxon>
        <taxon>Neomoorellales</taxon>
        <taxon>Neomoorellaceae</taxon>
        <taxon>Thermanaeromonas</taxon>
    </lineage>
</organism>
<keyword evidence="4 6" id="KW-0975">Bacterial flagellum</keyword>
<proteinExistence type="inferred from homology"/>
<dbReference type="PROSITE" id="PS00588">
    <property type="entry name" value="FLAGELLA_BB_ROD"/>
    <property type="match status" value="1"/>
</dbReference>
<dbReference type="OrthoDB" id="9794148at2"/>
<dbReference type="Pfam" id="PF00460">
    <property type="entry name" value="Flg_bb_rod"/>
    <property type="match status" value="1"/>
</dbReference>
<evidence type="ECO:0000256" key="3">
    <source>
        <dbReference type="ARBA" id="ARBA00017941"/>
    </source>
</evidence>
<dbReference type="PANTHER" id="PTHR30435:SF2">
    <property type="entry name" value="FLAGELLAR BASAL-BODY ROD PROTEIN FLGC"/>
    <property type="match status" value="1"/>
</dbReference>
<dbReference type="InterPro" id="IPR006299">
    <property type="entry name" value="FlgC"/>
</dbReference>
<dbReference type="InterPro" id="IPR001444">
    <property type="entry name" value="Flag_bb_rod_N"/>
</dbReference>
<evidence type="ECO:0000259" key="7">
    <source>
        <dbReference type="Pfam" id="PF00460"/>
    </source>
</evidence>
<dbReference type="AlphaFoldDB" id="A0A1W1VTA4"/>
<feature type="domain" description="Flagellar basal body rod protein N-terminal" evidence="7">
    <location>
        <begin position="7"/>
        <end position="33"/>
    </location>
</feature>
<evidence type="ECO:0000313" key="10">
    <source>
        <dbReference type="Proteomes" id="UP000192569"/>
    </source>
</evidence>
<dbReference type="STRING" id="698762.SAMN00808754_1538"/>
<evidence type="ECO:0000256" key="1">
    <source>
        <dbReference type="ARBA" id="ARBA00004117"/>
    </source>
</evidence>
<evidence type="ECO:0000256" key="2">
    <source>
        <dbReference type="ARBA" id="ARBA00009677"/>
    </source>
</evidence>
<feature type="domain" description="Flagellar basal-body/hook protein C-terminal" evidence="8">
    <location>
        <begin position="83"/>
        <end position="125"/>
    </location>
</feature>
<comment type="subunit">
    <text evidence="5 6">The basal body constitutes a major portion of the flagellar organelle and consists of four rings (L,P,S, and M) mounted on a central rod. The rod consists of about 26 subunits of FlgG in the distal portion, and FlgB, FlgC and FlgF are thought to build up the proximal portion of the rod with about 6 subunits each.</text>
</comment>
<evidence type="ECO:0000313" key="9">
    <source>
        <dbReference type="EMBL" id="SMB96556.1"/>
    </source>
</evidence>
<keyword evidence="9" id="KW-0969">Cilium</keyword>
<dbReference type="GO" id="GO:0071978">
    <property type="term" value="P:bacterial-type flagellum-dependent swarming motility"/>
    <property type="evidence" value="ECO:0007669"/>
    <property type="project" value="TreeGrafter"/>
</dbReference>
<dbReference type="GO" id="GO:0030694">
    <property type="term" value="C:bacterial-type flagellum basal body, rod"/>
    <property type="evidence" value="ECO:0007669"/>
    <property type="project" value="UniProtKB-UniRule"/>
</dbReference>
<protein>
    <recommendedName>
        <fullName evidence="3 6">Flagellar basal-body rod protein FlgC</fullName>
    </recommendedName>
</protein>
<name>A0A1W1VTA4_9FIRM</name>
<evidence type="ECO:0000256" key="5">
    <source>
        <dbReference type="ARBA" id="ARBA00025933"/>
    </source>
</evidence>